<dbReference type="InterPro" id="IPR051913">
    <property type="entry name" value="GH2_Domain-Containing"/>
</dbReference>
<dbReference type="AlphaFoldDB" id="A0A415EYC6"/>
<sequence>MEIINFNEGWVCGVLGTNNQKPVSIPHDAMREESRSESSLGAANIGWYEGLDYLYKKTFFVPADYQDKKVVFEFEGVYRNAEVIINGKKAGFRPYGYTNFYVEADAFLHFGSENTIEVIARNSDQPNSRWYTGTGIYRPVNLLVLPKKHLLLNGIKITTVSTKPPVISLTLKSNSKGEALVSIIDGEEVIARSNVSIDGSAQINLPLPNAKAWSPEEPNLYQCQIEYEGSQYQTRFGLRTLTWDSEAGLLINGVRRILKGACIHHDNGLLGAAAFPDAERRKVKLLQEAGYNAIRSAHNPCSKALLDACDELGMLVMDEYVDMWYTHKTRYDYANDFSDWWRQDLADMVDKDFNHPSVILYSTGNEVSETAEPRGIELTKELTEHLHGLDPTRPVTCGVNIFFNYLSSLGFGVYTDEKAQKEKKKAVGSEFYNKLAGLLGDKTMKLGATLRGSDRTTYESFANMDIAGYNYGILRYKKDLKKYPKRLILGTETFCKDAFYFLELAKKHPRIIGDFVWAGMDYIGEAGIGSWVYEDAYPKNASPAGWLTAGSGRLDITGAAGGETLYTKVAFEKTTTPLLAVKPVYQKGKHSPSAWKLTDAMPSWTWPGCEGQKAEVEVYARAAQIALYLNDQLVVKKKMKNDCRTVVKTTYQSGTLTVVAYDENEQEIGRSSLVTAQKETQLTLEPESSTVSPRGLAFIRLRYTDRNGILKPMENHEVAVSVKGGKLLGLGHACPYNPEGYTGSKTKTYYGEALAIVQADSEANEIELMAADGSRSERTAIQINEVVKKSNDTK</sequence>
<dbReference type="Proteomes" id="UP000286288">
    <property type="component" value="Unassembled WGS sequence"/>
</dbReference>
<comment type="similarity">
    <text evidence="1">Belongs to the glycosyl hydrolase 2 family.</text>
</comment>
<dbReference type="Gene3D" id="2.60.120.260">
    <property type="entry name" value="Galactose-binding domain-like"/>
    <property type="match status" value="1"/>
</dbReference>
<keyword evidence="3" id="KW-0326">Glycosidase</keyword>
<organism evidence="8 9">
    <name type="scientific">Enterococcus casseliflavus</name>
    <name type="common">Enterococcus flavescens</name>
    <dbReference type="NCBI Taxonomy" id="37734"/>
    <lineage>
        <taxon>Bacteria</taxon>
        <taxon>Bacillati</taxon>
        <taxon>Bacillota</taxon>
        <taxon>Bacilli</taxon>
        <taxon>Lactobacillales</taxon>
        <taxon>Enterococcaceae</taxon>
        <taxon>Enterococcus</taxon>
    </lineage>
</organism>
<dbReference type="SUPFAM" id="SSF49785">
    <property type="entry name" value="Galactose-binding domain-like"/>
    <property type="match status" value="1"/>
</dbReference>
<evidence type="ECO:0000256" key="1">
    <source>
        <dbReference type="ARBA" id="ARBA00007401"/>
    </source>
</evidence>
<dbReference type="GO" id="GO:0005975">
    <property type="term" value="P:carbohydrate metabolic process"/>
    <property type="evidence" value="ECO:0007669"/>
    <property type="project" value="InterPro"/>
</dbReference>
<keyword evidence="2 8" id="KW-0378">Hydrolase</keyword>
<feature type="domain" description="Glycoside hydrolase family 2" evidence="7">
    <location>
        <begin position="688"/>
        <end position="771"/>
    </location>
</feature>
<dbReference type="Pfam" id="PF02836">
    <property type="entry name" value="Glyco_hydro_2_C"/>
    <property type="match status" value="1"/>
</dbReference>
<feature type="domain" description="DUF4982" evidence="6">
    <location>
        <begin position="611"/>
        <end position="668"/>
    </location>
</feature>
<dbReference type="Gene3D" id="3.20.20.80">
    <property type="entry name" value="Glycosidases"/>
    <property type="match status" value="1"/>
</dbReference>
<evidence type="ECO:0000313" key="8">
    <source>
        <dbReference type="EMBL" id="RHK08319.1"/>
    </source>
</evidence>
<evidence type="ECO:0000259" key="5">
    <source>
        <dbReference type="Pfam" id="PF02836"/>
    </source>
</evidence>
<dbReference type="GO" id="GO:0004553">
    <property type="term" value="F:hydrolase activity, hydrolyzing O-glycosyl compounds"/>
    <property type="evidence" value="ECO:0007669"/>
    <property type="project" value="InterPro"/>
</dbReference>
<feature type="domain" description="Glycoside hydrolase family 2 catalytic" evidence="5">
    <location>
        <begin position="249"/>
        <end position="417"/>
    </location>
</feature>
<dbReference type="SUPFAM" id="SSF49303">
    <property type="entry name" value="beta-Galactosidase/glucuronidase domain"/>
    <property type="match status" value="1"/>
</dbReference>
<dbReference type="InterPro" id="IPR006103">
    <property type="entry name" value="Glyco_hydro_2_cat"/>
</dbReference>
<evidence type="ECO:0000259" key="7">
    <source>
        <dbReference type="Pfam" id="PF18565"/>
    </source>
</evidence>
<dbReference type="InterPro" id="IPR036156">
    <property type="entry name" value="Beta-gal/glucu_dom_sf"/>
</dbReference>
<dbReference type="Pfam" id="PF16355">
    <property type="entry name" value="DUF4982"/>
    <property type="match status" value="1"/>
</dbReference>
<dbReference type="InterPro" id="IPR013783">
    <property type="entry name" value="Ig-like_fold"/>
</dbReference>
<evidence type="ECO:0000256" key="2">
    <source>
        <dbReference type="ARBA" id="ARBA00022801"/>
    </source>
</evidence>
<dbReference type="EMBL" id="QRMZ01000001">
    <property type="protein sequence ID" value="RHK08319.1"/>
    <property type="molecule type" value="Genomic_DNA"/>
</dbReference>
<evidence type="ECO:0000259" key="6">
    <source>
        <dbReference type="Pfam" id="PF16355"/>
    </source>
</evidence>
<dbReference type="InterPro" id="IPR017853">
    <property type="entry name" value="GH"/>
</dbReference>
<evidence type="ECO:0000256" key="3">
    <source>
        <dbReference type="ARBA" id="ARBA00023295"/>
    </source>
</evidence>
<gene>
    <name evidence="8" type="ORF">DW084_01215</name>
</gene>
<dbReference type="SUPFAM" id="SSF51445">
    <property type="entry name" value="(Trans)glycosidases"/>
    <property type="match status" value="1"/>
</dbReference>
<dbReference type="Pfam" id="PF18565">
    <property type="entry name" value="Glyco_hydro2_C5"/>
    <property type="match status" value="1"/>
</dbReference>
<comment type="caution">
    <text evidence="8">The sequence shown here is derived from an EMBL/GenBank/DDBJ whole genome shotgun (WGS) entry which is preliminary data.</text>
</comment>
<feature type="domain" description="Glycoside hydrolase family 2 immunoglobulin-like beta-sandwich" evidence="4">
    <location>
        <begin position="164"/>
        <end position="239"/>
    </location>
</feature>
<proteinExistence type="inferred from homology"/>
<evidence type="ECO:0000313" key="9">
    <source>
        <dbReference type="Proteomes" id="UP000286288"/>
    </source>
</evidence>
<name>A0A415EYC6_ENTCA</name>
<protein>
    <submittedName>
        <fullName evidence="8">Glycoside hydrolase family 2 protein</fullName>
    </submittedName>
</protein>
<dbReference type="PANTHER" id="PTHR42732:SF1">
    <property type="entry name" value="BETA-MANNOSIDASE"/>
    <property type="match status" value="1"/>
</dbReference>
<dbReference type="Gene3D" id="2.60.40.10">
    <property type="entry name" value="Immunoglobulins"/>
    <property type="match status" value="3"/>
</dbReference>
<dbReference type="InterPro" id="IPR006102">
    <property type="entry name" value="Ig-like_GH2"/>
</dbReference>
<dbReference type="Pfam" id="PF00703">
    <property type="entry name" value="Glyco_hydro_2"/>
    <property type="match status" value="1"/>
</dbReference>
<reference evidence="8 9" key="1">
    <citation type="submission" date="2018-08" db="EMBL/GenBank/DDBJ databases">
        <title>A genome reference for cultivated species of the human gut microbiota.</title>
        <authorList>
            <person name="Zou Y."/>
            <person name="Xue W."/>
            <person name="Luo G."/>
        </authorList>
    </citation>
    <scope>NUCLEOTIDE SEQUENCE [LARGE SCALE GENOMIC DNA]</scope>
    <source>
        <strain evidence="8 9">AF48-16</strain>
    </source>
</reference>
<dbReference type="InterPro" id="IPR032311">
    <property type="entry name" value="DUF4982"/>
</dbReference>
<evidence type="ECO:0000259" key="4">
    <source>
        <dbReference type="Pfam" id="PF00703"/>
    </source>
</evidence>
<dbReference type="PANTHER" id="PTHR42732">
    <property type="entry name" value="BETA-GALACTOSIDASE"/>
    <property type="match status" value="1"/>
</dbReference>
<dbReference type="InterPro" id="IPR008979">
    <property type="entry name" value="Galactose-bd-like_sf"/>
</dbReference>
<accession>A0A415EYC6</accession>
<dbReference type="PRINTS" id="PR00132">
    <property type="entry name" value="GLHYDRLASE2"/>
</dbReference>
<dbReference type="InterPro" id="IPR006101">
    <property type="entry name" value="Glyco_hydro_2"/>
</dbReference>
<dbReference type="InterPro" id="IPR040605">
    <property type="entry name" value="Glyco_hydro2_dom5"/>
</dbReference>